<evidence type="ECO:0000256" key="6">
    <source>
        <dbReference type="ARBA" id="ARBA00022989"/>
    </source>
</evidence>
<dbReference type="PANTHER" id="PTHR21230:SF26">
    <property type="entry name" value="VESICLE TRANSPORT THROUGH INTERACTION WITH T-SNARES HOMOLOG 1A"/>
    <property type="match status" value="1"/>
</dbReference>
<evidence type="ECO:0000256" key="10">
    <source>
        <dbReference type="SAM" id="Phobius"/>
    </source>
</evidence>
<evidence type="ECO:0000256" key="2">
    <source>
        <dbReference type="ARBA" id="ARBA00006108"/>
    </source>
</evidence>
<keyword evidence="14" id="KW-1185">Reference proteome</keyword>
<dbReference type="InterPro" id="IPR007705">
    <property type="entry name" value="Vesicle_trsprt_v-SNARE_N"/>
</dbReference>
<name>A0AAU9LBP7_9STRA</name>
<evidence type="ECO:0000256" key="8">
    <source>
        <dbReference type="ARBA" id="ARBA00023136"/>
    </source>
</evidence>
<dbReference type="InterPro" id="IPR010989">
    <property type="entry name" value="SNARE"/>
</dbReference>
<evidence type="ECO:0000256" key="4">
    <source>
        <dbReference type="ARBA" id="ARBA00022692"/>
    </source>
</evidence>
<dbReference type="EMBL" id="CAKLCB010000229">
    <property type="protein sequence ID" value="CAH0517230.1"/>
    <property type="molecule type" value="Genomic_DNA"/>
</dbReference>
<dbReference type="AlphaFoldDB" id="A0AAU9LBP7"/>
<evidence type="ECO:0000313" key="14">
    <source>
        <dbReference type="Proteomes" id="UP001158986"/>
    </source>
</evidence>
<sequence>MTMTVFDGYYKDYDHARQEAFQAIDEYKHTSNSTEREHLAVTAKSNIDEVERYIRILDNEAKVESSPTKKRKMMEKVHHCRTKWTRLKSSLEKELLANDVRAGKSSMASVEDATTVEQLESCTERVERTGRHLEDAQRILAHTEAIAENVANNLLQQRNQLEHTELNIAQTQDDTMEAKRNIRSMAFKACTSRILLFLVMLALVTAIVLVSYFKWYPRDQKDYLGILPNSSNSSSSTNGEDFQ</sequence>
<dbReference type="InterPro" id="IPR038407">
    <property type="entry name" value="v-SNARE_N_sf"/>
</dbReference>
<dbReference type="PANTHER" id="PTHR21230">
    <property type="entry name" value="VESICLE TRANSPORT V-SNARE PROTEIN VTI1-RELATED"/>
    <property type="match status" value="1"/>
</dbReference>
<dbReference type="GO" id="GO:0012507">
    <property type="term" value="C:ER to Golgi transport vesicle membrane"/>
    <property type="evidence" value="ECO:0007669"/>
    <property type="project" value="TreeGrafter"/>
</dbReference>
<gene>
    <name evidence="13" type="ORF">PBS001_LOCUS3856</name>
    <name evidence="12" type="ORF">PBS003_LOCUS8741</name>
</gene>
<keyword evidence="5" id="KW-0653">Protein transport</keyword>
<evidence type="ECO:0000256" key="9">
    <source>
        <dbReference type="SAM" id="Coils"/>
    </source>
</evidence>
<dbReference type="CDD" id="cd15862">
    <property type="entry name" value="SNARE_Vti1"/>
    <property type="match status" value="1"/>
</dbReference>
<dbReference type="SUPFAM" id="SSF47661">
    <property type="entry name" value="t-snare proteins"/>
    <property type="match status" value="1"/>
</dbReference>
<keyword evidence="6 10" id="KW-1133">Transmembrane helix</keyword>
<reference evidence="12 14" key="1">
    <citation type="submission" date="2021-11" db="EMBL/GenBank/DDBJ databases">
        <authorList>
            <person name="Islam A."/>
            <person name="Islam S."/>
            <person name="Flora M.S."/>
            <person name="Rahman M."/>
            <person name="Ziaur R.M."/>
            <person name="Epstein J.H."/>
            <person name="Hassan M."/>
            <person name="Klassen M."/>
            <person name="Woodard K."/>
            <person name="Webb A."/>
            <person name="Webby R.J."/>
            <person name="El Zowalaty M.E."/>
        </authorList>
    </citation>
    <scope>NUCLEOTIDE SEQUENCE</scope>
    <source>
        <strain evidence="13">Pbs1</strain>
        <strain evidence="12">Pbs3</strain>
    </source>
</reference>
<keyword evidence="8 10" id="KW-0472">Membrane</keyword>
<keyword evidence="4 10" id="KW-0812">Transmembrane</keyword>
<evidence type="ECO:0000259" key="11">
    <source>
        <dbReference type="Pfam" id="PF05008"/>
    </source>
</evidence>
<dbReference type="Pfam" id="PF05008">
    <property type="entry name" value="V-SNARE"/>
    <property type="match status" value="1"/>
</dbReference>
<comment type="subcellular location">
    <subcellularLocation>
        <location evidence="1">Membrane</location>
        <topology evidence="1">Single-pass type IV membrane protein</topology>
    </subcellularLocation>
</comment>
<evidence type="ECO:0000256" key="3">
    <source>
        <dbReference type="ARBA" id="ARBA00022448"/>
    </source>
</evidence>
<evidence type="ECO:0000256" key="1">
    <source>
        <dbReference type="ARBA" id="ARBA00004211"/>
    </source>
</evidence>
<evidence type="ECO:0000256" key="7">
    <source>
        <dbReference type="ARBA" id="ARBA00023054"/>
    </source>
</evidence>
<dbReference type="Gene3D" id="1.20.58.400">
    <property type="entry name" value="t-snare proteins"/>
    <property type="match status" value="1"/>
</dbReference>
<keyword evidence="7 9" id="KW-0175">Coiled coil</keyword>
<evidence type="ECO:0000256" key="5">
    <source>
        <dbReference type="ARBA" id="ARBA00022927"/>
    </source>
</evidence>
<proteinExistence type="inferred from homology"/>
<dbReference type="GO" id="GO:0005789">
    <property type="term" value="C:endoplasmic reticulum membrane"/>
    <property type="evidence" value="ECO:0007669"/>
    <property type="project" value="TreeGrafter"/>
</dbReference>
<dbReference type="Gene3D" id="1.20.5.110">
    <property type="match status" value="1"/>
</dbReference>
<feature type="domain" description="Vesicle transport v-SNARE N-terminal" evidence="11">
    <location>
        <begin position="3"/>
        <end position="93"/>
    </location>
</feature>
<feature type="coiled-coil region" evidence="9">
    <location>
        <begin position="133"/>
        <end position="181"/>
    </location>
</feature>
<feature type="transmembrane region" description="Helical" evidence="10">
    <location>
        <begin position="194"/>
        <end position="213"/>
    </location>
</feature>
<dbReference type="Proteomes" id="UP001160483">
    <property type="component" value="Unassembled WGS sequence"/>
</dbReference>
<evidence type="ECO:0000313" key="12">
    <source>
        <dbReference type="EMBL" id="CAH0482145.1"/>
    </source>
</evidence>
<evidence type="ECO:0000313" key="15">
    <source>
        <dbReference type="Proteomes" id="UP001160483"/>
    </source>
</evidence>
<dbReference type="GO" id="GO:0005794">
    <property type="term" value="C:Golgi apparatus"/>
    <property type="evidence" value="ECO:0007669"/>
    <property type="project" value="TreeGrafter"/>
</dbReference>
<keyword evidence="3" id="KW-0813">Transport</keyword>
<comment type="similarity">
    <text evidence="2">Belongs to the VTI1 family.</text>
</comment>
<dbReference type="GO" id="GO:0031902">
    <property type="term" value="C:late endosome membrane"/>
    <property type="evidence" value="ECO:0007669"/>
    <property type="project" value="TreeGrafter"/>
</dbReference>
<dbReference type="GO" id="GO:0000149">
    <property type="term" value="F:SNARE binding"/>
    <property type="evidence" value="ECO:0007669"/>
    <property type="project" value="TreeGrafter"/>
</dbReference>
<dbReference type="GO" id="GO:0006886">
    <property type="term" value="P:intracellular protein transport"/>
    <property type="evidence" value="ECO:0007669"/>
    <property type="project" value="InterPro"/>
</dbReference>
<organism evidence="12 15">
    <name type="scientific">Peronospora belbahrii</name>
    <dbReference type="NCBI Taxonomy" id="622444"/>
    <lineage>
        <taxon>Eukaryota</taxon>
        <taxon>Sar</taxon>
        <taxon>Stramenopiles</taxon>
        <taxon>Oomycota</taxon>
        <taxon>Peronosporomycetes</taxon>
        <taxon>Peronosporales</taxon>
        <taxon>Peronosporaceae</taxon>
        <taxon>Peronospora</taxon>
    </lineage>
</organism>
<accession>A0AAU9LBP7</accession>
<dbReference type="Proteomes" id="UP001158986">
    <property type="component" value="Unassembled WGS sequence"/>
</dbReference>
<evidence type="ECO:0000313" key="13">
    <source>
        <dbReference type="EMBL" id="CAH0517230.1"/>
    </source>
</evidence>
<dbReference type="SUPFAM" id="SSF58038">
    <property type="entry name" value="SNARE fusion complex"/>
    <property type="match status" value="1"/>
</dbReference>
<dbReference type="GO" id="GO:0006906">
    <property type="term" value="P:vesicle fusion"/>
    <property type="evidence" value="ECO:0007669"/>
    <property type="project" value="TreeGrafter"/>
</dbReference>
<dbReference type="GO" id="GO:0031201">
    <property type="term" value="C:SNARE complex"/>
    <property type="evidence" value="ECO:0007669"/>
    <property type="project" value="TreeGrafter"/>
</dbReference>
<comment type="caution">
    <text evidence="12">The sequence shown here is derived from an EMBL/GenBank/DDBJ whole genome shotgun (WGS) entry which is preliminary data.</text>
</comment>
<protein>
    <recommendedName>
        <fullName evidence="11">Vesicle transport v-SNARE N-terminal domain-containing protein</fullName>
    </recommendedName>
</protein>
<dbReference type="EMBL" id="CAKKTJ010000332">
    <property type="protein sequence ID" value="CAH0482145.1"/>
    <property type="molecule type" value="Genomic_DNA"/>
</dbReference>
<dbReference type="GO" id="GO:0005484">
    <property type="term" value="F:SNAP receptor activity"/>
    <property type="evidence" value="ECO:0007669"/>
    <property type="project" value="TreeGrafter"/>
</dbReference>
<dbReference type="FunFam" id="1.20.5.110:FF:000002">
    <property type="entry name" value="Vesicle transport through interaction with t-SNAREsB"/>
    <property type="match status" value="1"/>
</dbReference>